<proteinExistence type="predicted"/>
<reference evidence="2" key="3">
    <citation type="submission" date="2000-06" db="EMBL/GenBank/DDBJ databases">
        <authorList>
            <person name="Cheuk R."/>
            <person name="Shinn P."/>
            <person name="Brooks S."/>
            <person name="Buehler E."/>
            <person name="Chao Q."/>
            <person name="Johnson-Hopson C."/>
            <person name="Khan S."/>
            <person name="Kim C."/>
            <person name="Altafi H."/>
            <person name="Bei B."/>
            <person name="Chin C."/>
            <person name="Chiou J."/>
            <person name="Choi E."/>
            <person name="Conn L."/>
            <person name="Conway A."/>
            <person name="Gonzalez A."/>
            <person name="Hansen N."/>
            <person name="Howing B."/>
            <person name="Koo T."/>
            <person name="Lam B."/>
            <person name="Lee J."/>
            <person name="Lenz C."/>
            <person name="Li J."/>
            <person name="Liu A."/>
            <person name="Liu J."/>
            <person name="Liu S."/>
            <person name="Mukharsky N."/>
            <person name="Nguyen M."/>
            <person name="Palm C."/>
            <person name="Pham P."/>
            <person name="Sakano H."/>
            <person name="Schwartz J."/>
            <person name="Southwick A."/>
            <person name="Thaveri A."/>
            <person name="Toriumi M."/>
            <person name="Vaysberg M."/>
            <person name="Yu G."/>
            <person name="Davis R."/>
            <person name="Federspiel N."/>
            <person name="Theologis A."/>
            <person name="Ecker J."/>
        </authorList>
    </citation>
    <scope>NUCLEOTIDE SEQUENCE</scope>
</reference>
<dbReference type="AlphaFoldDB" id="Q9LPY7"/>
<keyword evidence="1" id="KW-1133">Transmembrane helix</keyword>
<evidence type="ECO:0000256" key="1">
    <source>
        <dbReference type="SAM" id="Phobius"/>
    </source>
</evidence>
<name>Q9LPY7_ARATH</name>
<feature type="transmembrane region" description="Helical" evidence="1">
    <location>
        <begin position="12"/>
        <end position="36"/>
    </location>
</feature>
<dbReference type="EMBL" id="AC011661">
    <property type="protein sequence ID" value="AAF16632.1"/>
    <property type="molecule type" value="Genomic_DNA"/>
</dbReference>
<reference evidence="2" key="1">
    <citation type="submission" date="1999-11" db="EMBL/GenBank/DDBJ databases">
        <title>Genomic sequence for Arabidopsis thaliana BAC T23J18 from chromosome I.</title>
        <authorList>
            <person name="Shinn P."/>
            <person name="Brooks S."/>
            <person name="Buehler E."/>
            <person name="Chao Q."/>
            <person name="Johnson-Hopson C."/>
            <person name="Khan S."/>
            <person name="Kim C."/>
            <person name="Altafi H."/>
            <person name="Bei Q."/>
            <person name="Chin C."/>
            <person name="Chiou J."/>
            <person name="Choi E."/>
            <person name="Conn L."/>
            <person name="Conway A."/>
            <person name="Gonzales A."/>
            <person name="Hansen N."/>
            <person name="Howing B."/>
            <person name="Koo T."/>
            <person name="Lam B."/>
            <person name="Lee J."/>
            <person name="Lenz C."/>
            <person name="Li J."/>
            <person name="Liu A."/>
            <person name="Liu K."/>
            <person name="Liu S."/>
            <person name="Mukharsky N."/>
            <person name="Nguyen M."/>
            <person name="Palm C."/>
            <person name="Pham P."/>
            <person name="Sakano H."/>
            <person name="Schwartz J."/>
            <person name="Southwick A."/>
            <person name="Thaveri A."/>
            <person name="Toriumi M."/>
            <person name="Vaysberg M."/>
            <person name="Yu G."/>
            <person name="Federspiel N.A."/>
            <person name="Theologis A."/>
            <person name="Ecker J.R."/>
        </authorList>
    </citation>
    <scope>NUCLEOTIDE SEQUENCE</scope>
</reference>
<feature type="transmembrane region" description="Helical" evidence="1">
    <location>
        <begin position="89"/>
        <end position="108"/>
    </location>
</feature>
<organism evidence="2">
    <name type="scientific">Arabidopsis thaliana</name>
    <name type="common">Mouse-ear cress</name>
    <dbReference type="NCBI Taxonomy" id="3702"/>
    <lineage>
        <taxon>Eukaryota</taxon>
        <taxon>Viridiplantae</taxon>
        <taxon>Streptophyta</taxon>
        <taxon>Embryophyta</taxon>
        <taxon>Tracheophyta</taxon>
        <taxon>Spermatophyta</taxon>
        <taxon>Magnoliopsida</taxon>
        <taxon>eudicotyledons</taxon>
        <taxon>Gunneridae</taxon>
        <taxon>Pentapetalae</taxon>
        <taxon>rosids</taxon>
        <taxon>malvids</taxon>
        <taxon>Brassicales</taxon>
        <taxon>Brassicaceae</taxon>
        <taxon>Camelineae</taxon>
        <taxon>Arabidopsis</taxon>
    </lineage>
</organism>
<evidence type="ECO:0000313" key="2">
    <source>
        <dbReference type="EMBL" id="AAF16632.1"/>
    </source>
</evidence>
<keyword evidence="1" id="KW-0812">Transmembrane</keyword>
<accession>Q9LPY7</accession>
<reference key="2">
    <citation type="journal article" date="2000" name="Nature">
        <title>Sequence and analysis of chromosome 1 of the plant Arabidopsis thaliana.</title>
        <authorList>
            <person name="Theologis A."/>
            <person name="Ecker J.R."/>
            <person name="Palm C.J."/>
            <person name="Federspiel N.A."/>
            <person name="Kaul S."/>
            <person name="White O."/>
            <person name="Alonso J."/>
            <person name="Altafi H."/>
            <person name="Araujo R."/>
            <person name="Bowman C.L."/>
            <person name="Brooks S.Y."/>
            <person name="Buehler E."/>
            <person name="Chan A."/>
            <person name="Chao Q."/>
            <person name="Chen H."/>
            <person name="Cheuk R.F."/>
            <person name="Chin C.W."/>
            <person name="Chung M.K."/>
            <person name="Conn L."/>
            <person name="Conway A.B."/>
            <person name="Conway A.R."/>
            <person name="Creasy T.H."/>
            <person name="Dewar K."/>
            <person name="Dunn P."/>
            <person name="Etgu P."/>
            <person name="Feldblyum T.V."/>
            <person name="Feng J."/>
            <person name="Fong B."/>
            <person name="Fujii C.Y."/>
            <person name="Gill J.E."/>
            <person name="Goldsmith A.D."/>
            <person name="Haas B."/>
            <person name="Hansen N.F."/>
            <person name="Hughes B."/>
            <person name="Huizar L."/>
            <person name="Hunter J.L."/>
            <person name="Jenkins J."/>
            <person name="Johnson-Hopson C."/>
            <person name="Khan S."/>
            <person name="Khaykin E."/>
            <person name="Kim C.J."/>
            <person name="Koo H.L."/>
            <person name="Kremenetskaia I."/>
            <person name="Kurtz D.B."/>
            <person name="Kwan A."/>
            <person name="Lam B."/>
            <person name="Langin-Hooper S."/>
            <person name="Lee A."/>
            <person name="Lee J.M."/>
            <person name="Lenz C.A."/>
            <person name="Li J.H."/>
            <person name="Li Y."/>
            <person name="Lin X."/>
            <person name="Liu S.X."/>
            <person name="Liu Z.A."/>
            <person name="Luros J.S."/>
            <person name="Maiti R."/>
            <person name="Marziali A."/>
            <person name="Militscher J."/>
            <person name="Miranda M."/>
            <person name="Nguyen M."/>
            <person name="Nierman W.C."/>
            <person name="Osborne B.I."/>
            <person name="Pai G."/>
            <person name="Peterson J."/>
            <person name="Pham P.K."/>
            <person name="Rizzo M."/>
            <person name="Rooney T."/>
            <person name="Rowley D."/>
            <person name="Sakano H."/>
            <person name="Salzberg S.L."/>
            <person name="Schwartz J.R."/>
            <person name="Shinn P."/>
            <person name="Southwick A.M."/>
            <person name="Sun H."/>
            <person name="Tallon L.J."/>
            <person name="Tambunga G."/>
            <person name="Toriumi M.J."/>
            <person name="Town C.D."/>
            <person name="Utterback T."/>
            <person name="Van Aken S."/>
            <person name="Vaysberg M."/>
            <person name="Vysotskaia V.S."/>
            <person name="Walker M."/>
            <person name="Wu D."/>
            <person name="Yu G."/>
            <person name="Fraser C.M."/>
            <person name="Venter J.C."/>
            <person name="Davis R.W."/>
        </authorList>
    </citation>
    <scope>NUCLEOTIDE SEQUENCE [LARGE SCALE GENOMIC DNA]</scope>
    <source>
        <strain>cv. Columbia</strain>
    </source>
</reference>
<sequence length="428" mass="48982">MSTVSVTWGVKKLGAVFVSAIMPIALISASLFDFIILHTPLYLGSLIGSVGTITGLYVFLWVSKPLFLGFFFFFVCVLQLHERHESRPILGTIVHLVAVWVYFLQVGVSSSYADSVTNDIHKECNLRGLSGKRPQLLENTTLCILSITRGSRRRSSVDLPVPFVLSRRRKRSRSRDLNLSRRRRKRSHCSPLYASKFQDSTATLTSPISLVQGLWRLHESLSLAKHFEKMTLKMLSWAILETCCVQWIFRSLLTTINKLKISFVLICFFWSPSQKPTRYLYSAEMVDDFEEDELSLTESGLKSEDGVIIEMNVSWMLLLSCLGIYQGRGIRIYLRSRLVQYLNTSFKLPSDKHETKNPKIPKQRKRDRAITPNLAKKRSLLSVFDTNVIGNKWDQYLDLLQLDYTEGVKLMLCSLYVIGTDYCCAYLV</sequence>
<feature type="transmembrane region" description="Helical" evidence="1">
    <location>
        <begin position="56"/>
        <end position="77"/>
    </location>
</feature>
<keyword evidence="1" id="KW-0472">Membrane</keyword>
<reference evidence="2" key="4">
    <citation type="submission" date="2000-10" db="EMBL/GenBank/DDBJ databases">
        <authorList>
            <person name="Chao Q."/>
            <person name="Brooks S."/>
            <person name="Buehler E."/>
            <person name="Johnson-Hopson C."/>
            <person name="Khan S."/>
            <person name="Kim C."/>
            <person name="Shinn P."/>
            <person name="Altafi H."/>
            <person name="Bei B."/>
            <person name="Chin C."/>
            <person name="Chiou J."/>
            <person name="Choi E."/>
            <person name="Conn L."/>
            <person name="Conway A."/>
            <person name="Gonzalez A."/>
            <person name="Hansen N."/>
            <person name="Howing B."/>
            <person name="Koo T."/>
            <person name="Lam B."/>
            <person name="Lee J."/>
            <person name="Lenz C."/>
            <person name="Li J."/>
            <person name="Liu A."/>
            <person name="Liu J."/>
            <person name="Liu S."/>
            <person name="Mukharsky N."/>
            <person name="Nguyen M."/>
            <person name="Palm C."/>
            <person name="Pham P."/>
            <person name="Sakano H."/>
            <person name="Schwartz J."/>
            <person name="Southwick A."/>
            <person name="Thaveri A."/>
            <person name="Toriumi M."/>
            <person name="Vaysberg M."/>
            <person name="Yu G."/>
            <person name="Davis R."/>
            <person name="Federspiel N."/>
            <person name="Theologis A."/>
            <person name="Ecker J."/>
        </authorList>
    </citation>
    <scope>NUCLEOTIDE SEQUENCE</scope>
</reference>
<protein>
    <submittedName>
        <fullName evidence="2">T23J18.14</fullName>
    </submittedName>
</protein>